<dbReference type="PROSITE" id="PS00211">
    <property type="entry name" value="ABC_TRANSPORTER_1"/>
    <property type="match status" value="1"/>
</dbReference>
<keyword evidence="6 15" id="KW-0812">Transmembrane</keyword>
<dbReference type="FunFam" id="1.20.1560.10:FF:000037">
    <property type="entry name" value="ATP-binding cassette subfamily C member 10"/>
    <property type="match status" value="1"/>
</dbReference>
<feature type="transmembrane region" description="Helical" evidence="15">
    <location>
        <begin position="885"/>
        <end position="913"/>
    </location>
</feature>
<evidence type="ECO:0000256" key="1">
    <source>
        <dbReference type="ARBA" id="ARBA00004651"/>
    </source>
</evidence>
<evidence type="ECO:0000256" key="10">
    <source>
        <dbReference type="ARBA" id="ARBA00022967"/>
    </source>
</evidence>
<dbReference type="Gene3D" id="1.20.1560.10">
    <property type="entry name" value="ABC transporter type 1, transmembrane domain"/>
    <property type="match status" value="2"/>
</dbReference>
<gene>
    <name evidence="18" type="ORF">ASIM_LOCUS10776</name>
</gene>
<dbReference type="SUPFAM" id="SSF52540">
    <property type="entry name" value="P-loop containing nucleoside triphosphate hydrolases"/>
    <property type="match status" value="2"/>
</dbReference>
<reference evidence="18 19" key="2">
    <citation type="submission" date="2018-11" db="EMBL/GenBank/DDBJ databases">
        <authorList>
            <consortium name="Pathogen Informatics"/>
        </authorList>
    </citation>
    <scope>NUCLEOTIDE SEQUENCE [LARGE SCALE GENOMIC DNA]</scope>
</reference>
<keyword evidence="11 15" id="KW-1133">Transmembrane helix</keyword>
<dbReference type="CDD" id="cd18598">
    <property type="entry name" value="ABC_6TM_MRP7_D1_like"/>
    <property type="match status" value="1"/>
</dbReference>
<dbReference type="SUPFAM" id="SSF90123">
    <property type="entry name" value="ABC transporter transmembrane region"/>
    <property type="match status" value="2"/>
</dbReference>
<evidence type="ECO:0000313" key="20">
    <source>
        <dbReference type="WBParaSite" id="ASIM_0001121801-mRNA-1"/>
    </source>
</evidence>
<dbReference type="InterPro" id="IPR027417">
    <property type="entry name" value="P-loop_NTPase"/>
</dbReference>
<feature type="domain" description="ABC transporter" evidence="16">
    <location>
        <begin position="1076"/>
        <end position="1296"/>
    </location>
</feature>
<evidence type="ECO:0000256" key="5">
    <source>
        <dbReference type="ARBA" id="ARBA00022475"/>
    </source>
</evidence>
<organism evidence="20">
    <name type="scientific">Anisakis simplex</name>
    <name type="common">Herring worm</name>
    <dbReference type="NCBI Taxonomy" id="6269"/>
    <lineage>
        <taxon>Eukaryota</taxon>
        <taxon>Metazoa</taxon>
        <taxon>Ecdysozoa</taxon>
        <taxon>Nematoda</taxon>
        <taxon>Chromadorea</taxon>
        <taxon>Rhabditida</taxon>
        <taxon>Spirurina</taxon>
        <taxon>Ascaridomorpha</taxon>
        <taxon>Ascaridoidea</taxon>
        <taxon>Anisakidae</taxon>
        <taxon>Anisakis</taxon>
        <taxon>Anisakis simplex complex</taxon>
    </lineage>
</organism>
<dbReference type="GO" id="GO:0008559">
    <property type="term" value="F:ABC-type xenobiotic transporter activity"/>
    <property type="evidence" value="ECO:0007669"/>
    <property type="project" value="UniProtKB-EC"/>
</dbReference>
<evidence type="ECO:0000256" key="7">
    <source>
        <dbReference type="ARBA" id="ARBA00022737"/>
    </source>
</evidence>
<proteinExistence type="inferred from homology"/>
<dbReference type="InterPro" id="IPR003593">
    <property type="entry name" value="AAA+_ATPase"/>
</dbReference>
<dbReference type="GO" id="GO:0005524">
    <property type="term" value="F:ATP binding"/>
    <property type="evidence" value="ECO:0007669"/>
    <property type="project" value="UniProtKB-KW"/>
</dbReference>
<dbReference type="SMART" id="SM00382">
    <property type="entry name" value="AAA"/>
    <property type="match status" value="2"/>
</dbReference>
<evidence type="ECO:0000259" key="17">
    <source>
        <dbReference type="PROSITE" id="PS50929"/>
    </source>
</evidence>
<dbReference type="InterPro" id="IPR003439">
    <property type="entry name" value="ABC_transporter-like_ATP-bd"/>
</dbReference>
<reference evidence="20" key="1">
    <citation type="submission" date="2016-04" db="UniProtKB">
        <authorList>
            <consortium name="WormBaseParasite"/>
        </authorList>
    </citation>
    <scope>IDENTIFICATION</scope>
</reference>
<feature type="transmembrane region" description="Helical" evidence="15">
    <location>
        <begin position="1015"/>
        <end position="1034"/>
    </location>
</feature>
<accession>A0A158PN75</accession>
<dbReference type="EMBL" id="UYRR01031018">
    <property type="protein sequence ID" value="VDK43637.1"/>
    <property type="molecule type" value="Genomic_DNA"/>
</dbReference>
<dbReference type="InterPro" id="IPR011527">
    <property type="entry name" value="ABC1_TM_dom"/>
</dbReference>
<dbReference type="Pfam" id="PF00664">
    <property type="entry name" value="ABC_membrane"/>
    <property type="match status" value="2"/>
</dbReference>
<keyword evidence="7" id="KW-0677">Repeat</keyword>
<evidence type="ECO:0000259" key="16">
    <source>
        <dbReference type="PROSITE" id="PS50893"/>
    </source>
</evidence>
<evidence type="ECO:0000256" key="3">
    <source>
        <dbReference type="ARBA" id="ARBA00012191"/>
    </source>
</evidence>
<evidence type="ECO:0000313" key="19">
    <source>
        <dbReference type="Proteomes" id="UP000267096"/>
    </source>
</evidence>
<feature type="transmembrane region" description="Helical" evidence="15">
    <location>
        <begin position="148"/>
        <end position="173"/>
    </location>
</feature>
<feature type="domain" description="ABC transporter" evidence="16">
    <location>
        <begin position="425"/>
        <end position="653"/>
    </location>
</feature>
<feature type="transmembrane region" description="Helical" evidence="15">
    <location>
        <begin position="796"/>
        <end position="829"/>
    </location>
</feature>
<sequence>MDIDDECCRQYSTMALLESDSSIADDTIRLMDGGDQNASLLSRIFFCWTNDLIRKGYRLQLNNINDLFTLPSSLESDQVEREFIEAASTRFVDDEEFSLTKALFRAFGLQFFALGILKLISDTLTFAGPILLHLLVVCLEDEKCVEDGYNYSLLMMIATFFSAITSANFNFYISKIGLKIRSAISTAVYDKLLRVSLSTLSAFSSGQILNFMSTDIDRIVNFCGSFHAFWSLPLQLGIALYLLYREVGLAFLSGLVASLLLLPINKWITSAIGRLSTKMMHCKDQRVKLISETVHSIRTVKLSNWEAELERRILSLRQKEIHYLKGRKYLDAICVYLWASAPILITISIFATYTMVLHERLTAAKVFTSLALVNILIMPLNNFPWVLSGLIESFVSIKRLNRFFELDNIDIATLYSLTTDSSQPLQISDAKFSWRSGFSLNNVTISGNAGTVIGLIGSVGCGKSTFLLGILGETDVLANRIGIRQSTVRNGFAYVSQNCWLKRGTLRENIVCDSQFDEPFYAEVIRCTALKTDIQAMPGGDEYEIGDGGCTLSGGQRARVALARALYQNREIYLLDDPFASVDMKVGTWIWNEAIIRMLRSRGKLVIIATHHINFLKDADHILVLDSSGNITKQGTPSVILAESEFEVQSSKAFDSLEESPESDENVEQVMMLDEEKQRGKVRLSVYGAYMSATGVFLSLVVLLSVALMQLSKNVSDWWLSQWTSQYNNISNVTDPKFDSSADFNLNRHFVESHSNVLITSPTVINGASVNSFYDYTYPFGSRSILRLNDEDYDQTMYFLMVFAGLAFCNTLFTLIRAFLFAYGGIVAAKNLHNRLLHRVLNAALSWLDRTPSGRVINRLCADVYIVDDSLPFQLNILLACSFNLIGSIVLTFIALPFLSPVLLALFIIYYLIQRYYRYTTCDVKRLTSLSLSPLYSHLSDTINGLSTIRAFRFVDHFCLTLRKRLNDNIRSQFSSLAASQWLSIRLQILGVCMVSAVTLSAVLHRTFHYVDSALVGLAITYALSMTNLLNALLNSFIETEKELISVERIAEYIEDTPQESNNFPIPITPNIRGRIDFACVSLRYGYGLPLALENVSFQIEAGSRVAITGRTGSGKSSLIQALLRANPIDSGRIFIDGIDIASVELHSLRAIFGIVTQSPFVFSGTLRDNLCLGHHFSDQQLKVITSIANFAILSQRLGGIDGVIEEGGANLSFGEKQIISICRLILHRPKIVIFDEATAHMDSETHTNITNIVRNLLPSVTAISILHRMNDIASYDSVIRLDSGKIVWQGPPSQLD</sequence>
<feature type="transmembrane region" description="Helical" evidence="15">
    <location>
        <begin position="329"/>
        <end position="351"/>
    </location>
</feature>
<comment type="subcellular location">
    <subcellularLocation>
        <location evidence="1">Cell membrane</location>
        <topology evidence="1">Multi-pass membrane protein</topology>
    </subcellularLocation>
</comment>
<keyword evidence="10" id="KW-1278">Translocase</keyword>
<evidence type="ECO:0000256" key="4">
    <source>
        <dbReference type="ARBA" id="ARBA00022448"/>
    </source>
</evidence>
<dbReference type="EC" id="7.6.2.2" evidence="3"/>
<dbReference type="FunFam" id="3.40.50.300:FF:002145">
    <property type="entry name" value="ABC transporter (MsbA subfamily)"/>
    <property type="match status" value="1"/>
</dbReference>
<dbReference type="PROSITE" id="PS50929">
    <property type="entry name" value="ABC_TM1F"/>
    <property type="match status" value="2"/>
</dbReference>
<keyword evidence="4" id="KW-0813">Transport</keyword>
<evidence type="ECO:0000256" key="6">
    <source>
        <dbReference type="ARBA" id="ARBA00022692"/>
    </source>
</evidence>
<dbReference type="Proteomes" id="UP000267096">
    <property type="component" value="Unassembled WGS sequence"/>
</dbReference>
<dbReference type="InterPro" id="IPR050173">
    <property type="entry name" value="ABC_transporter_C-like"/>
</dbReference>
<keyword evidence="12 15" id="KW-0472">Membrane</keyword>
<dbReference type="PANTHER" id="PTHR24223">
    <property type="entry name" value="ATP-BINDING CASSETTE SUB-FAMILY C"/>
    <property type="match status" value="1"/>
</dbReference>
<dbReference type="CDD" id="cd18605">
    <property type="entry name" value="ABC_6TM_MRP7_D2_like"/>
    <property type="match status" value="1"/>
</dbReference>
<dbReference type="OrthoDB" id="6500128at2759"/>
<feature type="transmembrane region" description="Helical" evidence="15">
    <location>
        <begin position="371"/>
        <end position="395"/>
    </location>
</feature>
<evidence type="ECO:0000256" key="15">
    <source>
        <dbReference type="SAM" id="Phobius"/>
    </source>
</evidence>
<feature type="transmembrane region" description="Helical" evidence="15">
    <location>
        <begin position="687"/>
        <end position="711"/>
    </location>
</feature>
<feature type="transmembrane region" description="Helical" evidence="15">
    <location>
        <begin position="111"/>
        <end position="136"/>
    </location>
</feature>
<evidence type="ECO:0000313" key="18">
    <source>
        <dbReference type="EMBL" id="VDK43637.1"/>
    </source>
</evidence>
<comment type="catalytic activity">
    <reaction evidence="14">
        <text>ATP + H2O + xenobioticSide 1 = ADP + phosphate + xenobioticSide 2.</text>
        <dbReference type="EC" id="7.6.2.2"/>
    </reaction>
</comment>
<evidence type="ECO:0000256" key="11">
    <source>
        <dbReference type="ARBA" id="ARBA00022989"/>
    </source>
</evidence>
<protein>
    <recommendedName>
        <fullName evidence="3">ABC-type xenobiotic transporter</fullName>
        <ecNumber evidence="3">7.6.2.2</ecNumber>
    </recommendedName>
</protein>
<keyword evidence="5" id="KW-1003">Cell membrane</keyword>
<keyword evidence="8" id="KW-0547">Nucleotide-binding</keyword>
<comment type="similarity">
    <text evidence="2">Belongs to the ABC transporter superfamily. ABCC family. Conjugate transporter (TC 3.A.1.208) subfamily.</text>
</comment>
<keyword evidence="9" id="KW-0067">ATP-binding</keyword>
<dbReference type="InterPro" id="IPR036640">
    <property type="entry name" value="ABC1_TM_sf"/>
</dbReference>
<evidence type="ECO:0000256" key="8">
    <source>
        <dbReference type="ARBA" id="ARBA00022741"/>
    </source>
</evidence>
<name>A0A158PN75_ANISI</name>
<feature type="transmembrane region" description="Helical" evidence="15">
    <location>
        <begin position="985"/>
        <end position="1003"/>
    </location>
</feature>
<evidence type="ECO:0000256" key="12">
    <source>
        <dbReference type="ARBA" id="ARBA00023136"/>
    </source>
</evidence>
<evidence type="ECO:0000256" key="14">
    <source>
        <dbReference type="ARBA" id="ARBA00034018"/>
    </source>
</evidence>
<dbReference type="GO" id="GO:0005886">
    <property type="term" value="C:plasma membrane"/>
    <property type="evidence" value="ECO:0007669"/>
    <property type="project" value="UniProtKB-SubCell"/>
</dbReference>
<evidence type="ECO:0000256" key="13">
    <source>
        <dbReference type="ARBA" id="ARBA00023180"/>
    </source>
</evidence>
<keyword evidence="19" id="KW-1185">Reference proteome</keyword>
<dbReference type="CDD" id="cd03250">
    <property type="entry name" value="ABCC_MRP_domain1"/>
    <property type="match status" value="1"/>
</dbReference>
<feature type="transmembrane region" description="Helical" evidence="15">
    <location>
        <begin position="219"/>
        <end position="243"/>
    </location>
</feature>
<evidence type="ECO:0000256" key="9">
    <source>
        <dbReference type="ARBA" id="ARBA00022840"/>
    </source>
</evidence>
<dbReference type="InterPro" id="IPR017871">
    <property type="entry name" value="ABC_transporter-like_CS"/>
</dbReference>
<keyword evidence="13" id="KW-0325">Glycoprotein</keyword>
<evidence type="ECO:0000256" key="2">
    <source>
        <dbReference type="ARBA" id="ARBA00009726"/>
    </source>
</evidence>
<dbReference type="PANTHER" id="PTHR24223:SF330">
    <property type="entry name" value="ATP-BINDING CASSETTE SUB-FAMILY C MEMBER 10"/>
    <property type="match status" value="1"/>
</dbReference>
<dbReference type="Pfam" id="PF00005">
    <property type="entry name" value="ABC_tran"/>
    <property type="match status" value="2"/>
</dbReference>
<dbReference type="Gene3D" id="3.40.50.300">
    <property type="entry name" value="P-loop containing nucleotide triphosphate hydrolases"/>
    <property type="match status" value="2"/>
</dbReference>
<feature type="transmembrane region" description="Helical" evidence="15">
    <location>
        <begin position="249"/>
        <end position="268"/>
    </location>
</feature>
<feature type="domain" description="ABC transmembrane type-1" evidence="17">
    <location>
        <begin position="112"/>
        <end position="392"/>
    </location>
</feature>
<feature type="domain" description="ABC transmembrane type-1" evidence="17">
    <location>
        <begin position="696"/>
        <end position="1042"/>
    </location>
</feature>
<dbReference type="GO" id="GO:0016887">
    <property type="term" value="F:ATP hydrolysis activity"/>
    <property type="evidence" value="ECO:0007669"/>
    <property type="project" value="InterPro"/>
</dbReference>
<dbReference type="WBParaSite" id="ASIM_0001121801-mRNA-1">
    <property type="protein sequence ID" value="ASIM_0001121801-mRNA-1"/>
    <property type="gene ID" value="ASIM_0001121801"/>
</dbReference>
<dbReference type="PROSITE" id="PS50893">
    <property type="entry name" value="ABC_TRANSPORTER_2"/>
    <property type="match status" value="2"/>
</dbReference>